<dbReference type="EMBL" id="JAOYFB010000036">
    <property type="protein sequence ID" value="KAK4019911.1"/>
    <property type="molecule type" value="Genomic_DNA"/>
</dbReference>
<organism evidence="1 2">
    <name type="scientific">Daphnia magna</name>
    <dbReference type="NCBI Taxonomy" id="35525"/>
    <lineage>
        <taxon>Eukaryota</taxon>
        <taxon>Metazoa</taxon>
        <taxon>Ecdysozoa</taxon>
        <taxon>Arthropoda</taxon>
        <taxon>Crustacea</taxon>
        <taxon>Branchiopoda</taxon>
        <taxon>Diplostraca</taxon>
        <taxon>Cladocera</taxon>
        <taxon>Anomopoda</taxon>
        <taxon>Daphniidae</taxon>
        <taxon>Daphnia</taxon>
    </lineage>
</organism>
<dbReference type="Proteomes" id="UP001234178">
    <property type="component" value="Unassembled WGS sequence"/>
</dbReference>
<accession>A0ABR0A440</accession>
<comment type="caution">
    <text evidence="1">The sequence shown here is derived from an EMBL/GenBank/DDBJ whole genome shotgun (WGS) entry which is preliminary data.</text>
</comment>
<proteinExistence type="predicted"/>
<sequence>MYVPVGLTHRHVFYSDRMSSPQFAEAPKPNDRYCTVRLEGVVSLSTSRFTCFSLLLSRPFKNAGQLPAVPFERTEGQRLYFAARVQE</sequence>
<protein>
    <submittedName>
        <fullName evidence="1">Uncharacterized protein</fullName>
    </submittedName>
</protein>
<name>A0ABR0A440_9CRUS</name>
<gene>
    <name evidence="1" type="ORF">OUZ56_001912</name>
</gene>
<evidence type="ECO:0000313" key="1">
    <source>
        <dbReference type="EMBL" id="KAK4019911.1"/>
    </source>
</evidence>
<reference evidence="1 2" key="1">
    <citation type="journal article" date="2023" name="Nucleic Acids Res.">
        <title>The hologenome of Daphnia magna reveals possible DNA methylation and microbiome-mediated evolution of the host genome.</title>
        <authorList>
            <person name="Chaturvedi A."/>
            <person name="Li X."/>
            <person name="Dhandapani V."/>
            <person name="Marshall H."/>
            <person name="Kissane S."/>
            <person name="Cuenca-Cambronero M."/>
            <person name="Asole G."/>
            <person name="Calvet F."/>
            <person name="Ruiz-Romero M."/>
            <person name="Marangio P."/>
            <person name="Guigo R."/>
            <person name="Rago D."/>
            <person name="Mirbahai L."/>
            <person name="Eastwood N."/>
            <person name="Colbourne J.K."/>
            <person name="Zhou J."/>
            <person name="Mallon E."/>
            <person name="Orsini L."/>
        </authorList>
    </citation>
    <scope>NUCLEOTIDE SEQUENCE [LARGE SCALE GENOMIC DNA]</scope>
    <source>
        <strain evidence="1">LRV0_1</strain>
    </source>
</reference>
<evidence type="ECO:0000313" key="2">
    <source>
        <dbReference type="Proteomes" id="UP001234178"/>
    </source>
</evidence>
<keyword evidence="2" id="KW-1185">Reference proteome</keyword>